<reference evidence="1" key="1">
    <citation type="journal article" date="2002" name="Nature">
        <title>The genome sequence and structure of rice chromosome 1.</title>
        <authorList>
            <person name="Sasaki T."/>
            <person name="Matsumoto T."/>
            <person name="Yamamoto K."/>
            <person name="Sakata K."/>
            <person name="Baba T."/>
            <person name="Katayose Y."/>
            <person name="Wu J."/>
            <person name="Niimura Y."/>
            <person name="Cheng Z."/>
            <person name="Nagamura Y."/>
            <person name="Antonio B.A."/>
            <person name="Kanamori H."/>
            <person name="Hosokawa S."/>
            <person name="Masukawa M."/>
            <person name="Arikawa K."/>
            <person name="Chiden Y."/>
            <person name="Hayashi M."/>
            <person name="Okamoto M."/>
            <person name="Ando T."/>
            <person name="Aoki H."/>
            <person name="Arita K."/>
            <person name="Hamada M."/>
            <person name="Harada C."/>
            <person name="Hijishita S."/>
            <person name="Honda M."/>
            <person name="Ichikawa Y."/>
            <person name="Idonuma A."/>
            <person name="Iijima M."/>
            <person name="Ikeda M."/>
            <person name="Ikeno M."/>
            <person name="Itoh S."/>
            <person name="Itoh T."/>
            <person name="Itoh Y."/>
            <person name="Itoh Y."/>
            <person name="Iwabuchi A."/>
            <person name="Kamiya K."/>
            <person name="Karasawa W."/>
            <person name="Katagiri S."/>
            <person name="Kikuta A."/>
            <person name="Kobayashi N."/>
            <person name="Kono I."/>
            <person name="Machita K."/>
            <person name="Maehara T."/>
            <person name="Mizuno H."/>
            <person name="Mizubayashi T."/>
            <person name="Mukai Y."/>
            <person name="Nagasaki H."/>
            <person name="Nakashima M."/>
            <person name="Nakama Y."/>
            <person name="Nakamichi Y."/>
            <person name="Nakamura M."/>
            <person name="Namiki N."/>
            <person name="Negishi M."/>
            <person name="Ohta I."/>
            <person name="Ono N."/>
            <person name="Saji S."/>
            <person name="Sakai K."/>
            <person name="Shibata M."/>
            <person name="Shimokawa T."/>
            <person name="Shomura A."/>
            <person name="Song J."/>
            <person name="Takazaki Y."/>
            <person name="Terasawa K."/>
            <person name="Tsuji K."/>
            <person name="Waki K."/>
            <person name="Yamagata H."/>
            <person name="Yamane H."/>
            <person name="Yoshiki S."/>
            <person name="Yoshihara R."/>
            <person name="Yukawa K."/>
            <person name="Zhong H."/>
            <person name="Iwama H."/>
            <person name="Endo T."/>
            <person name="Ito H."/>
            <person name="Hahn J.H."/>
            <person name="Kim H.I."/>
            <person name="Eun M.Y."/>
            <person name="Yano M."/>
            <person name="Jiang J."/>
            <person name="Gojobori T."/>
        </authorList>
    </citation>
    <scope>NUCLEOTIDE SEQUENCE [LARGE SCALE GENOMIC DNA]</scope>
</reference>
<name>Q5QMZ5_ORYSJ</name>
<protein>
    <submittedName>
        <fullName evidence="1">Uncharacterized protein</fullName>
    </submittedName>
</protein>
<accession>Q5QMZ5</accession>
<dbReference type="AlphaFoldDB" id="Q5QMZ5"/>
<sequence>MSEFEEEEKSKCRMQAKERGREVVVECGAGSMQAEVERGTAELKMKIFIS</sequence>
<dbReference type="Proteomes" id="UP000817658">
    <property type="component" value="Chromosome 1"/>
</dbReference>
<proteinExistence type="predicted"/>
<organism evidence="1">
    <name type="scientific">Oryza sativa subsp. japonica</name>
    <name type="common">Rice</name>
    <dbReference type="NCBI Taxonomy" id="39947"/>
    <lineage>
        <taxon>Eukaryota</taxon>
        <taxon>Viridiplantae</taxon>
        <taxon>Streptophyta</taxon>
        <taxon>Embryophyta</taxon>
        <taxon>Tracheophyta</taxon>
        <taxon>Spermatophyta</taxon>
        <taxon>Magnoliopsida</taxon>
        <taxon>Liliopsida</taxon>
        <taxon>Poales</taxon>
        <taxon>Poaceae</taxon>
        <taxon>BOP clade</taxon>
        <taxon>Oryzoideae</taxon>
        <taxon>Oryzeae</taxon>
        <taxon>Oryzinae</taxon>
        <taxon>Oryza</taxon>
        <taxon>Oryza sativa</taxon>
    </lineage>
</organism>
<dbReference type="EMBL" id="AP003197">
    <property type="protein sequence ID" value="BAD73209.1"/>
    <property type="molecule type" value="Genomic_DNA"/>
</dbReference>
<evidence type="ECO:0000313" key="1">
    <source>
        <dbReference type="EMBL" id="BAD73209.1"/>
    </source>
</evidence>
<gene>
    <name evidence="1" type="primary">B1015E06.25</name>
</gene>